<accession>A0A7D5ZHW7</accession>
<dbReference type="EMBL" id="CP058952">
    <property type="protein sequence ID" value="QLI82648.1"/>
    <property type="molecule type" value="Genomic_DNA"/>
</dbReference>
<dbReference type="InterPro" id="IPR011204">
    <property type="entry name" value="Virulence_RhuM-like"/>
</dbReference>
<proteinExistence type="predicted"/>
<dbReference type="PANTHER" id="PTHR35810:SF1">
    <property type="entry name" value="CYTOPLASMIC PROTEIN"/>
    <property type="match status" value="1"/>
</dbReference>
<dbReference type="Proteomes" id="UP000510822">
    <property type="component" value="Chromosome"/>
</dbReference>
<dbReference type="RefSeq" id="WP_180306724.1">
    <property type="nucleotide sequence ID" value="NZ_CP058952.1"/>
</dbReference>
<dbReference type="KEGG" id="cfon:HZU75_14540"/>
<organism evidence="1 2">
    <name type="scientific">Chitinibacter fontanus</name>
    <dbReference type="NCBI Taxonomy" id="1737446"/>
    <lineage>
        <taxon>Bacteria</taxon>
        <taxon>Pseudomonadati</taxon>
        <taxon>Pseudomonadota</taxon>
        <taxon>Betaproteobacteria</taxon>
        <taxon>Neisseriales</taxon>
        <taxon>Chitinibacteraceae</taxon>
        <taxon>Chitinibacter</taxon>
    </lineage>
</organism>
<evidence type="ECO:0000313" key="1">
    <source>
        <dbReference type="EMBL" id="QLI82648.1"/>
    </source>
</evidence>
<dbReference type="Pfam" id="PF13310">
    <property type="entry name" value="Virulence_RhuM"/>
    <property type="match status" value="1"/>
</dbReference>
<protein>
    <submittedName>
        <fullName evidence="1">Virulence RhuM family protein</fullName>
    </submittedName>
</protein>
<reference evidence="1 2" key="1">
    <citation type="journal article" date="2016" name="Int. J. Syst. Evol. Microbiol.">
        <title>Chitinibacter fontanus sp. nov., isolated from a spring.</title>
        <authorList>
            <person name="Sheu S.Y."/>
            <person name="Li Y.S."/>
            <person name="Young C.C."/>
            <person name="Chen W.M."/>
        </authorList>
    </citation>
    <scope>NUCLEOTIDE SEQUENCE [LARGE SCALE GENOMIC DNA]</scope>
    <source>
        <strain evidence="1 2">STM-7</strain>
    </source>
</reference>
<dbReference type="PIRSF" id="PIRSF015268">
    <property type="entry name" value="Virulence_RhuM"/>
    <property type="match status" value="1"/>
</dbReference>
<dbReference type="PANTHER" id="PTHR35810">
    <property type="entry name" value="CYTOPLASMIC PROTEIN-RELATED"/>
    <property type="match status" value="1"/>
</dbReference>
<name>A0A7D5ZHW7_9NEIS</name>
<keyword evidence="2" id="KW-1185">Reference proteome</keyword>
<sequence length="345" mass="39701">MVDLTILPPEGEFLLYTTEDGETRLEVRLNGETVWLNQAQMAELFQTSKQNVGQHIRNVFNEGELQSDSVVKDFFTTASDGKNYSTRHYNLDVIISVGYRVKSQRGTQFRIWATQRLREYLIKGFAMDDERLKQNGGGNYFDELLQRIRDIRSSEKVFWRKVLDIYATSIDYEGASEQSKRFFATVQNKMHWAAHGHTASEVVFQRADASLPNMGMTSFSGNKPTKTEASVAKNYLTSEELDTLNRIVNLYLEFAELQALNRKPMYMADWIRKLDDFLRVSDRDILQGAGKVSHEQALQKAQIEFDKYRQTLLNAKSPVEVHFDAAIKQLKTLERSASKKKEPKA</sequence>
<gene>
    <name evidence="1" type="ORF">HZU75_14540</name>
</gene>
<dbReference type="AlphaFoldDB" id="A0A7D5ZHW7"/>
<evidence type="ECO:0000313" key="2">
    <source>
        <dbReference type="Proteomes" id="UP000510822"/>
    </source>
</evidence>